<protein>
    <submittedName>
        <fullName evidence="2">Capsular polysaccharide synthesis enzyme Cap8C Manganese-dependent protein-tyrosine phosphatase</fullName>
        <ecNumber evidence="2">3.1.3.48</ecNumber>
    </submittedName>
</protein>
<sequence>MFKKIFHKIKPSYNISYHTTDIHSHLIPSIDDGLKTLTTSIEIIKRFQDFGFKKIITTPHIKIDKFPNTQDIIYKNYELLQNELQKQNINIKLKVAAEYYYDEYFVELIHKKEILTFGNNYILFEFSNRYKPFQLEMTLSKLLEAGYKPVLAHPERYYYYHTEEHYKKLKDLGLLFQINAISTQGFYGKKVEKNINKIIDLGLVDFIGSDIHNQQYMDIFIKTLQSKNYLKILKKNNIQNDYL</sequence>
<evidence type="ECO:0000256" key="1">
    <source>
        <dbReference type="ARBA" id="ARBA00022801"/>
    </source>
</evidence>
<dbReference type="PANTHER" id="PTHR39181">
    <property type="entry name" value="TYROSINE-PROTEIN PHOSPHATASE YWQE"/>
    <property type="match status" value="1"/>
</dbReference>
<dbReference type="GO" id="GO:0030145">
    <property type="term" value="F:manganese ion binding"/>
    <property type="evidence" value="ECO:0007669"/>
    <property type="project" value="InterPro"/>
</dbReference>
<dbReference type="SUPFAM" id="SSF89550">
    <property type="entry name" value="PHP domain-like"/>
    <property type="match status" value="1"/>
</dbReference>
<organism evidence="2">
    <name type="scientific">hydrothermal vent metagenome</name>
    <dbReference type="NCBI Taxonomy" id="652676"/>
    <lineage>
        <taxon>unclassified sequences</taxon>
        <taxon>metagenomes</taxon>
        <taxon>ecological metagenomes</taxon>
    </lineage>
</organism>
<dbReference type="EC" id="3.1.3.48" evidence="2"/>
<gene>
    <name evidence="2" type="ORF">MNB_SM-3-44</name>
</gene>
<dbReference type="Gene3D" id="3.20.20.140">
    <property type="entry name" value="Metal-dependent hydrolases"/>
    <property type="match status" value="1"/>
</dbReference>
<keyword evidence="1 2" id="KW-0378">Hydrolase</keyword>
<evidence type="ECO:0000313" key="2">
    <source>
        <dbReference type="EMBL" id="SFV75489.1"/>
    </source>
</evidence>
<dbReference type="AlphaFoldDB" id="A0A1W1D4F7"/>
<dbReference type="PANTHER" id="PTHR39181:SF1">
    <property type="entry name" value="TYROSINE-PROTEIN PHOSPHATASE YWQE"/>
    <property type="match status" value="1"/>
</dbReference>
<dbReference type="GO" id="GO:0004725">
    <property type="term" value="F:protein tyrosine phosphatase activity"/>
    <property type="evidence" value="ECO:0007669"/>
    <property type="project" value="UniProtKB-EC"/>
</dbReference>
<accession>A0A1W1D4F7</accession>
<dbReference type="EMBL" id="FPHP01000042">
    <property type="protein sequence ID" value="SFV75489.1"/>
    <property type="molecule type" value="Genomic_DNA"/>
</dbReference>
<name>A0A1W1D4F7_9ZZZZ</name>
<dbReference type="InterPro" id="IPR016667">
    <property type="entry name" value="Caps_polysacc_synth_CpsB/CapC"/>
</dbReference>
<dbReference type="Pfam" id="PF19567">
    <property type="entry name" value="CpsB_CapC"/>
    <property type="match status" value="1"/>
</dbReference>
<proteinExistence type="predicted"/>
<dbReference type="PIRSF" id="PIRSF016557">
    <property type="entry name" value="Caps_synth_CpsB"/>
    <property type="match status" value="1"/>
</dbReference>
<reference evidence="2" key="1">
    <citation type="submission" date="2016-10" db="EMBL/GenBank/DDBJ databases">
        <authorList>
            <person name="de Groot N.N."/>
        </authorList>
    </citation>
    <scope>NUCLEOTIDE SEQUENCE</scope>
</reference>
<dbReference type="InterPro" id="IPR016195">
    <property type="entry name" value="Pol/histidinol_Pase-like"/>
</dbReference>